<evidence type="ECO:0000313" key="2">
    <source>
        <dbReference type="EMBL" id="KAG2559980.1"/>
    </source>
</evidence>
<feature type="domain" description="F-box" evidence="1">
    <location>
        <begin position="13"/>
        <end position="45"/>
    </location>
</feature>
<comment type="caution">
    <text evidence="2">The sequence shown here is derived from an EMBL/GenBank/DDBJ whole genome shotgun (WGS) entry which is preliminary data.</text>
</comment>
<dbReference type="Proteomes" id="UP000823388">
    <property type="component" value="Chromosome 8K"/>
</dbReference>
<dbReference type="Gene3D" id="1.20.1280.50">
    <property type="match status" value="1"/>
</dbReference>
<evidence type="ECO:0000313" key="3">
    <source>
        <dbReference type="Proteomes" id="UP000823388"/>
    </source>
</evidence>
<organism evidence="2 3">
    <name type="scientific">Panicum virgatum</name>
    <name type="common">Blackwell switchgrass</name>
    <dbReference type="NCBI Taxonomy" id="38727"/>
    <lineage>
        <taxon>Eukaryota</taxon>
        <taxon>Viridiplantae</taxon>
        <taxon>Streptophyta</taxon>
        <taxon>Embryophyta</taxon>
        <taxon>Tracheophyta</taxon>
        <taxon>Spermatophyta</taxon>
        <taxon>Magnoliopsida</taxon>
        <taxon>Liliopsida</taxon>
        <taxon>Poales</taxon>
        <taxon>Poaceae</taxon>
        <taxon>PACMAD clade</taxon>
        <taxon>Panicoideae</taxon>
        <taxon>Panicodae</taxon>
        <taxon>Paniceae</taxon>
        <taxon>Panicinae</taxon>
        <taxon>Panicum</taxon>
        <taxon>Panicum sect. Hiantes</taxon>
    </lineage>
</organism>
<protein>
    <recommendedName>
        <fullName evidence="1">F-box domain-containing protein</fullName>
    </recommendedName>
</protein>
<evidence type="ECO:0000259" key="1">
    <source>
        <dbReference type="Pfam" id="PF00646"/>
    </source>
</evidence>
<dbReference type="Pfam" id="PF00646">
    <property type="entry name" value="F-box"/>
    <property type="match status" value="1"/>
</dbReference>
<keyword evidence="3" id="KW-1185">Reference proteome</keyword>
<dbReference type="EMBL" id="CM029051">
    <property type="protein sequence ID" value="KAG2559980.1"/>
    <property type="molecule type" value="Genomic_DNA"/>
</dbReference>
<sequence length="238" mass="25322">MSGPQPRLHDELLVDEILTRLPPAAAGRCRAVCRAWNAALTSEHFVLAHRAGSAAARHPELLFFVPAGATTSMYTCTLRGGEAPRAARELLTVGDLCAEHAVLPPRPCRGLTLVLDAHASQSRYYVFNLSTGDHVALPPPARAAATRSPGPMRVGVRDYGFPPWTPFELSSAGLGFDPATGEHKAVRLFKRPIGEMACEVCTPGGGWRPCAGRVPPPAASFVAGLPPVFLGGSLYWLL</sequence>
<proteinExistence type="predicted"/>
<dbReference type="InterPro" id="IPR001810">
    <property type="entry name" value="F-box_dom"/>
</dbReference>
<name>A0A8T0PEE6_PANVG</name>
<dbReference type="PANTHER" id="PTHR47993:SF174">
    <property type="entry name" value="OS05G0116300 PROTEIN"/>
    <property type="match status" value="1"/>
</dbReference>
<dbReference type="AlphaFoldDB" id="A0A8T0PEE6"/>
<dbReference type="InterPro" id="IPR036047">
    <property type="entry name" value="F-box-like_dom_sf"/>
</dbReference>
<gene>
    <name evidence="2" type="ORF">PVAP13_8KG032900</name>
</gene>
<dbReference type="PANTHER" id="PTHR47993">
    <property type="entry name" value="OS09G0372900 PROTEIN-RELATED"/>
    <property type="match status" value="1"/>
</dbReference>
<dbReference type="SUPFAM" id="SSF81383">
    <property type="entry name" value="F-box domain"/>
    <property type="match status" value="1"/>
</dbReference>
<reference evidence="2" key="1">
    <citation type="submission" date="2020-05" db="EMBL/GenBank/DDBJ databases">
        <title>WGS assembly of Panicum virgatum.</title>
        <authorList>
            <person name="Lovell J.T."/>
            <person name="Jenkins J."/>
            <person name="Shu S."/>
            <person name="Juenger T.E."/>
            <person name="Schmutz J."/>
        </authorList>
    </citation>
    <scope>NUCLEOTIDE SEQUENCE</scope>
    <source>
        <strain evidence="2">AP13</strain>
    </source>
</reference>
<dbReference type="InterPro" id="IPR050233">
    <property type="entry name" value="A_thaliana_F-box"/>
</dbReference>
<accession>A0A8T0PEE6</accession>